<gene>
    <name evidence="2" type="ORF">SLEP1_g38912</name>
</gene>
<name>A0AAV5KYV8_9ROSI</name>
<comment type="caution">
    <text evidence="2">The sequence shown here is derived from an EMBL/GenBank/DDBJ whole genome shotgun (WGS) entry which is preliminary data.</text>
</comment>
<accession>A0AAV5KYV8</accession>
<evidence type="ECO:0000313" key="2">
    <source>
        <dbReference type="EMBL" id="GKV30048.1"/>
    </source>
</evidence>
<sequence>MSTTPETLTGRGTRTSEAGKEVTSCEELGSTDDGHERLDVLPGCKKKETKDKRLLSVFSHILGLLDPRGRLTELLPRIPPANARKPVSQASTDDFGAHRMKDTGKNAQV</sequence>
<dbReference type="Proteomes" id="UP001054252">
    <property type="component" value="Unassembled WGS sequence"/>
</dbReference>
<dbReference type="AlphaFoldDB" id="A0AAV5KYV8"/>
<keyword evidence="3" id="KW-1185">Reference proteome</keyword>
<evidence type="ECO:0000256" key="1">
    <source>
        <dbReference type="SAM" id="MobiDB-lite"/>
    </source>
</evidence>
<proteinExistence type="predicted"/>
<feature type="compositionally biased region" description="Basic and acidic residues" evidence="1">
    <location>
        <begin position="95"/>
        <end position="109"/>
    </location>
</feature>
<reference evidence="2 3" key="1">
    <citation type="journal article" date="2021" name="Commun. Biol.">
        <title>The genome of Shorea leprosula (Dipterocarpaceae) highlights the ecological relevance of drought in aseasonal tropical rainforests.</title>
        <authorList>
            <person name="Ng K.K.S."/>
            <person name="Kobayashi M.J."/>
            <person name="Fawcett J.A."/>
            <person name="Hatakeyama M."/>
            <person name="Paape T."/>
            <person name="Ng C.H."/>
            <person name="Ang C.C."/>
            <person name="Tnah L.H."/>
            <person name="Lee C.T."/>
            <person name="Nishiyama T."/>
            <person name="Sese J."/>
            <person name="O'Brien M.J."/>
            <person name="Copetti D."/>
            <person name="Mohd Noor M.I."/>
            <person name="Ong R.C."/>
            <person name="Putra M."/>
            <person name="Sireger I.Z."/>
            <person name="Indrioko S."/>
            <person name="Kosugi Y."/>
            <person name="Izuno A."/>
            <person name="Isagi Y."/>
            <person name="Lee S.L."/>
            <person name="Shimizu K.K."/>
        </authorList>
    </citation>
    <scope>NUCLEOTIDE SEQUENCE [LARGE SCALE GENOMIC DNA]</scope>
    <source>
        <strain evidence="2">214</strain>
    </source>
</reference>
<feature type="compositionally biased region" description="Polar residues" evidence="1">
    <location>
        <begin position="1"/>
        <end position="16"/>
    </location>
</feature>
<feature type="region of interest" description="Disordered" evidence="1">
    <location>
        <begin position="76"/>
        <end position="109"/>
    </location>
</feature>
<organism evidence="2 3">
    <name type="scientific">Rubroshorea leprosula</name>
    <dbReference type="NCBI Taxonomy" id="152421"/>
    <lineage>
        <taxon>Eukaryota</taxon>
        <taxon>Viridiplantae</taxon>
        <taxon>Streptophyta</taxon>
        <taxon>Embryophyta</taxon>
        <taxon>Tracheophyta</taxon>
        <taxon>Spermatophyta</taxon>
        <taxon>Magnoliopsida</taxon>
        <taxon>eudicotyledons</taxon>
        <taxon>Gunneridae</taxon>
        <taxon>Pentapetalae</taxon>
        <taxon>rosids</taxon>
        <taxon>malvids</taxon>
        <taxon>Malvales</taxon>
        <taxon>Dipterocarpaceae</taxon>
        <taxon>Rubroshorea</taxon>
    </lineage>
</organism>
<dbReference type="EMBL" id="BPVZ01000085">
    <property type="protein sequence ID" value="GKV30048.1"/>
    <property type="molecule type" value="Genomic_DNA"/>
</dbReference>
<feature type="region of interest" description="Disordered" evidence="1">
    <location>
        <begin position="1"/>
        <end position="39"/>
    </location>
</feature>
<protein>
    <submittedName>
        <fullName evidence="2">Uncharacterized protein</fullName>
    </submittedName>
</protein>
<evidence type="ECO:0000313" key="3">
    <source>
        <dbReference type="Proteomes" id="UP001054252"/>
    </source>
</evidence>